<protein>
    <submittedName>
        <fullName evidence="4">Alpha/beta hydrolase</fullName>
    </submittedName>
</protein>
<evidence type="ECO:0000259" key="3">
    <source>
        <dbReference type="Pfam" id="PF07859"/>
    </source>
</evidence>
<dbReference type="InterPro" id="IPR029058">
    <property type="entry name" value="AB_hydrolase_fold"/>
</dbReference>
<dbReference type="Gene3D" id="3.40.50.1820">
    <property type="entry name" value="alpha/beta hydrolase"/>
    <property type="match status" value="1"/>
</dbReference>
<organism evidence="4 5">
    <name type="scientific">Pseudaquabacterium terrae</name>
    <dbReference type="NCBI Taxonomy" id="2732868"/>
    <lineage>
        <taxon>Bacteria</taxon>
        <taxon>Pseudomonadati</taxon>
        <taxon>Pseudomonadota</taxon>
        <taxon>Betaproteobacteria</taxon>
        <taxon>Burkholderiales</taxon>
        <taxon>Sphaerotilaceae</taxon>
        <taxon>Pseudaquabacterium</taxon>
    </lineage>
</organism>
<reference evidence="4 5" key="1">
    <citation type="submission" date="2020-05" db="EMBL/GenBank/DDBJ databases">
        <title>Aquincola sp. isolate from soil.</title>
        <authorList>
            <person name="Han J."/>
            <person name="Kim D.-U."/>
        </authorList>
    </citation>
    <scope>NUCLEOTIDE SEQUENCE [LARGE SCALE GENOMIC DNA]</scope>
    <source>
        <strain evidence="4 5">S2</strain>
    </source>
</reference>
<dbReference type="Proteomes" id="UP000737171">
    <property type="component" value="Unassembled WGS sequence"/>
</dbReference>
<dbReference type="EMBL" id="JABRWJ010000024">
    <property type="protein sequence ID" value="NRF72384.1"/>
    <property type="molecule type" value="Genomic_DNA"/>
</dbReference>
<dbReference type="RefSeq" id="WP_173135514.1">
    <property type="nucleotide sequence ID" value="NZ_JABRWJ010000024.1"/>
</dbReference>
<dbReference type="InterPro" id="IPR013094">
    <property type="entry name" value="AB_hydrolase_3"/>
</dbReference>
<comment type="caution">
    <text evidence="4">The sequence shown here is derived from an EMBL/GenBank/DDBJ whole genome shotgun (WGS) entry which is preliminary data.</text>
</comment>
<dbReference type="SUPFAM" id="SSF53474">
    <property type="entry name" value="alpha/beta-Hydrolases"/>
    <property type="match status" value="1"/>
</dbReference>
<proteinExistence type="inferred from homology"/>
<evidence type="ECO:0000256" key="1">
    <source>
        <dbReference type="ARBA" id="ARBA00010515"/>
    </source>
</evidence>
<sequence>MGNWLDRCRKLLLRLLLRALLKPLWRRLAGPEGIRRLRAHAARADRWVGGGRDAAVQSVQLEGVAGCWIGDAAAAQHGVLLYLHGGGFCVHMPATYRALGAALQQRTGLRVLLPDYRLAPEHPYPAGLDDVERVYTALLANAVADGPAEGLDPRRCCIAGDSAGGALALALLQRLRDRGLPLPACAVLLSPVTDLCGGSPSWQRNERSDWMFTLAAQPLLCEAYAPGRDLADPGLSPLLGHWHGLPPLAFHVSSSEMLLDDSVRAVERARAAGVAAELRIWPDLPHVFQVALSLRDAQRSLDEIGHFIARHLKASP</sequence>
<keyword evidence="2 4" id="KW-0378">Hydrolase</keyword>
<feature type="domain" description="Alpha/beta hydrolase fold-3" evidence="3">
    <location>
        <begin position="80"/>
        <end position="289"/>
    </location>
</feature>
<gene>
    <name evidence="4" type="ORF">HLB44_35945</name>
</gene>
<name>A0ABX2EVD0_9BURK</name>
<comment type="similarity">
    <text evidence="1">Belongs to the 'GDXG' lipolytic enzyme family.</text>
</comment>
<evidence type="ECO:0000313" key="5">
    <source>
        <dbReference type="Proteomes" id="UP000737171"/>
    </source>
</evidence>
<dbReference type="PANTHER" id="PTHR48081">
    <property type="entry name" value="AB HYDROLASE SUPERFAMILY PROTEIN C4A8.06C"/>
    <property type="match status" value="1"/>
</dbReference>
<dbReference type="PANTHER" id="PTHR48081:SF30">
    <property type="entry name" value="ACETYL-HYDROLASE LIPR-RELATED"/>
    <property type="match status" value="1"/>
</dbReference>
<accession>A0ABX2EVD0</accession>
<dbReference type="Pfam" id="PF07859">
    <property type="entry name" value="Abhydrolase_3"/>
    <property type="match status" value="1"/>
</dbReference>
<dbReference type="InterPro" id="IPR050300">
    <property type="entry name" value="GDXG_lipolytic_enzyme"/>
</dbReference>
<evidence type="ECO:0000256" key="2">
    <source>
        <dbReference type="ARBA" id="ARBA00022801"/>
    </source>
</evidence>
<evidence type="ECO:0000313" key="4">
    <source>
        <dbReference type="EMBL" id="NRF72384.1"/>
    </source>
</evidence>
<dbReference type="GO" id="GO:0016787">
    <property type="term" value="F:hydrolase activity"/>
    <property type="evidence" value="ECO:0007669"/>
    <property type="project" value="UniProtKB-KW"/>
</dbReference>
<keyword evidence="5" id="KW-1185">Reference proteome</keyword>